<feature type="compositionally biased region" description="Acidic residues" evidence="1">
    <location>
        <begin position="66"/>
        <end position="76"/>
    </location>
</feature>
<evidence type="ECO:0000313" key="2">
    <source>
        <dbReference type="EMBL" id="NDL67154.1"/>
    </source>
</evidence>
<comment type="caution">
    <text evidence="2">The sequence shown here is derived from an EMBL/GenBank/DDBJ whole genome shotgun (WGS) entry which is preliminary data.</text>
</comment>
<evidence type="ECO:0000313" key="3">
    <source>
        <dbReference type="Proteomes" id="UP000461585"/>
    </source>
</evidence>
<name>A0A7X5KMN8_9FIRM</name>
<protein>
    <submittedName>
        <fullName evidence="2">Uncharacterized protein</fullName>
    </submittedName>
</protein>
<organism evidence="2 3">
    <name type="scientific">Anaerotalea alkaliphila</name>
    <dbReference type="NCBI Taxonomy" id="2662126"/>
    <lineage>
        <taxon>Bacteria</taxon>
        <taxon>Bacillati</taxon>
        <taxon>Bacillota</taxon>
        <taxon>Clostridia</taxon>
        <taxon>Eubacteriales</taxon>
        <taxon>Anaerotalea</taxon>
    </lineage>
</organism>
<sequence>MANKKKHSRLKWLLPLPLLLLLFLGNRFGLGLPGWDFGTGTEPGQVQETGTDAEDSGSTDPLPEAVEPEEIEEPVETDGGGGTAPSEGDAEATERSVDLTISEGTMTLDGREVLLEDLAGALEAFPQEEYIVYLVDDWALNSLFVEVDALLQEKGYRVIIRQMAE</sequence>
<accession>A0A7X5KMN8</accession>
<gene>
    <name evidence="2" type="ORF">GXN74_05255</name>
</gene>
<dbReference type="EMBL" id="JAAEEH010000010">
    <property type="protein sequence ID" value="NDL67154.1"/>
    <property type="molecule type" value="Genomic_DNA"/>
</dbReference>
<dbReference type="Proteomes" id="UP000461585">
    <property type="component" value="Unassembled WGS sequence"/>
</dbReference>
<proteinExistence type="predicted"/>
<keyword evidence="3" id="KW-1185">Reference proteome</keyword>
<dbReference type="AlphaFoldDB" id="A0A7X5KMN8"/>
<reference evidence="2 3" key="1">
    <citation type="submission" date="2020-01" db="EMBL/GenBank/DDBJ databases">
        <title>Anaeroalcalibacter tamaniensis gen. nov., sp. nov., moderately halophilic strictly anaerobic fermenter bacterium from mud volcano of Taman peninsula.</title>
        <authorList>
            <person name="Frolova A."/>
            <person name="Merkel A.Y."/>
            <person name="Slobodkin A.I."/>
        </authorList>
    </citation>
    <scope>NUCLEOTIDE SEQUENCE [LARGE SCALE GENOMIC DNA]</scope>
    <source>
        <strain evidence="2 3">F-3ap</strain>
    </source>
</reference>
<feature type="region of interest" description="Disordered" evidence="1">
    <location>
        <begin position="39"/>
        <end position="95"/>
    </location>
</feature>
<evidence type="ECO:0000256" key="1">
    <source>
        <dbReference type="SAM" id="MobiDB-lite"/>
    </source>
</evidence>
<dbReference type="RefSeq" id="WP_162369883.1">
    <property type="nucleotide sequence ID" value="NZ_JAAEEH010000010.1"/>
</dbReference>